<comment type="caution">
    <text evidence="3">The sequence shown here is derived from an EMBL/GenBank/DDBJ whole genome shotgun (WGS) entry which is preliminary data.</text>
</comment>
<evidence type="ECO:0000313" key="3">
    <source>
        <dbReference type="EMBL" id="PPQ71764.1"/>
    </source>
</evidence>
<accession>A0A409VZT1</accession>
<feature type="compositionally biased region" description="Low complexity" evidence="2">
    <location>
        <begin position="667"/>
        <end position="690"/>
    </location>
</feature>
<sequence length="798" mass="88016">MLTIADIDAYIQDPSLIAKTWQSNDPTRSEDPSAELKVVEARIQVVSSLLASLFDQSHQLKGRINDIHCPLIRLLPPEIIAEIFRCCLPDFLPFCIDEFTDTKKYAVPLTLGAVCGAWRKIAWSTPSLWSEVTLRVTNPSCVPSQATLLDEWLTRSGQLPLNIRLCSTEDVSWGGTTPEGFMVALNKHSERWKLLDIRFPSLCYKFFPVEEEGKSFPMLSSVLLKPPGGQGDRIHRVNLPNTPQLHHVNLSCLYLRSLSFQWDALRSLELDSFYNDECVEMLRQATNLVKFTIRKLLGGDDRHEMPENPIVIPCLEEMIIHNDKDTDITQLVSNISTPKLTFLSYTGEGNTRCPRQELISFITRSECQLKSLHLADCTLSEVGLEQLLRVMPSLVTLSLSFPYHSSALQPITDSVIRLCDPVFANAIKQECLLPELRTFNYSGPPSFSYPAMAKMLQTRTFTLKTQQTLVDELLSQVETARQAQMEEEARRAAEAQRLAEEAAALWALTWEQNAVFGIDMSVFGEHYDSSSSGDSLDGSGEFDLLSIDTSVFDDDIHLDGLITSLDELASIDIPSYGHPSVDEDEMFEGEGTITGSEDAVTLATNNDEPPSDSTPVIDAAAQPLPPSDDEEETEDQADNTPTQGIPNDPTPTQPIIVNITTHTGTNNDQATDPQAPDAAQNQAGDNDSNAISQTPSDLSAAPNADLSQTPPPSFPNPPPPVLTILTSLTEMEANTTTVPPRPKLVPVSVLSEATLTLKCQHVPPPDPLFPALLQSTEEETGIMLFKVTTTMILSEEET</sequence>
<keyword evidence="1" id="KW-0175">Coiled coil</keyword>
<keyword evidence="4" id="KW-1185">Reference proteome</keyword>
<evidence type="ECO:0000256" key="2">
    <source>
        <dbReference type="SAM" id="MobiDB-lite"/>
    </source>
</evidence>
<dbReference type="OrthoDB" id="2909959at2759"/>
<dbReference type="Proteomes" id="UP000284842">
    <property type="component" value="Unassembled WGS sequence"/>
</dbReference>
<feature type="compositionally biased region" description="Acidic residues" evidence="2">
    <location>
        <begin position="627"/>
        <end position="637"/>
    </location>
</feature>
<dbReference type="Gene3D" id="3.80.10.10">
    <property type="entry name" value="Ribonuclease Inhibitor"/>
    <property type="match status" value="1"/>
</dbReference>
<feature type="compositionally biased region" description="Pro residues" evidence="2">
    <location>
        <begin position="709"/>
        <end position="721"/>
    </location>
</feature>
<proteinExistence type="predicted"/>
<reference evidence="3 4" key="1">
    <citation type="journal article" date="2018" name="Evol. Lett.">
        <title>Horizontal gene cluster transfer increased hallucinogenic mushroom diversity.</title>
        <authorList>
            <person name="Reynolds H.T."/>
            <person name="Vijayakumar V."/>
            <person name="Gluck-Thaler E."/>
            <person name="Korotkin H.B."/>
            <person name="Matheny P.B."/>
            <person name="Slot J.C."/>
        </authorList>
    </citation>
    <scope>NUCLEOTIDE SEQUENCE [LARGE SCALE GENOMIC DNA]</scope>
    <source>
        <strain evidence="3 4">2629</strain>
    </source>
</reference>
<dbReference type="InParanoid" id="A0A409VZT1"/>
<dbReference type="SUPFAM" id="SSF52047">
    <property type="entry name" value="RNI-like"/>
    <property type="match status" value="1"/>
</dbReference>
<evidence type="ECO:0000313" key="4">
    <source>
        <dbReference type="Proteomes" id="UP000284842"/>
    </source>
</evidence>
<gene>
    <name evidence="3" type="ORF">CVT24_006526</name>
</gene>
<protein>
    <submittedName>
        <fullName evidence="3">Uncharacterized protein</fullName>
    </submittedName>
</protein>
<feature type="region of interest" description="Disordered" evidence="2">
    <location>
        <begin position="602"/>
        <end position="721"/>
    </location>
</feature>
<organism evidence="3 4">
    <name type="scientific">Panaeolus cyanescens</name>
    <dbReference type="NCBI Taxonomy" id="181874"/>
    <lineage>
        <taxon>Eukaryota</taxon>
        <taxon>Fungi</taxon>
        <taxon>Dikarya</taxon>
        <taxon>Basidiomycota</taxon>
        <taxon>Agaricomycotina</taxon>
        <taxon>Agaricomycetes</taxon>
        <taxon>Agaricomycetidae</taxon>
        <taxon>Agaricales</taxon>
        <taxon>Agaricineae</taxon>
        <taxon>Galeropsidaceae</taxon>
        <taxon>Panaeolus</taxon>
    </lineage>
</organism>
<dbReference type="AlphaFoldDB" id="A0A409VZT1"/>
<dbReference type="STRING" id="181874.A0A409VZT1"/>
<feature type="coiled-coil region" evidence="1">
    <location>
        <begin position="463"/>
        <end position="505"/>
    </location>
</feature>
<dbReference type="InterPro" id="IPR032675">
    <property type="entry name" value="LRR_dom_sf"/>
</dbReference>
<dbReference type="EMBL" id="NHTK01005901">
    <property type="protein sequence ID" value="PPQ71764.1"/>
    <property type="molecule type" value="Genomic_DNA"/>
</dbReference>
<name>A0A409VZT1_9AGAR</name>
<feature type="compositionally biased region" description="Polar residues" evidence="2">
    <location>
        <begin position="653"/>
        <end position="666"/>
    </location>
</feature>
<evidence type="ECO:0000256" key="1">
    <source>
        <dbReference type="SAM" id="Coils"/>
    </source>
</evidence>
<feature type="compositionally biased region" description="Polar residues" evidence="2">
    <location>
        <begin position="602"/>
        <end position="614"/>
    </location>
</feature>